<keyword evidence="1" id="KW-0805">Transcription regulation</keyword>
<evidence type="ECO:0000259" key="4">
    <source>
        <dbReference type="PROSITE" id="PS01124"/>
    </source>
</evidence>
<dbReference type="OrthoDB" id="249627at2"/>
<keyword evidence="2" id="KW-0238">DNA-binding</keyword>
<dbReference type="PROSITE" id="PS01124">
    <property type="entry name" value="HTH_ARAC_FAMILY_2"/>
    <property type="match status" value="1"/>
</dbReference>
<dbReference type="GO" id="GO:0003700">
    <property type="term" value="F:DNA-binding transcription factor activity"/>
    <property type="evidence" value="ECO:0007669"/>
    <property type="project" value="InterPro"/>
</dbReference>
<organism evidence="5 6">
    <name type="scientific">Anaerosacchariphilus polymeriproducens</name>
    <dbReference type="NCBI Taxonomy" id="1812858"/>
    <lineage>
        <taxon>Bacteria</taxon>
        <taxon>Bacillati</taxon>
        <taxon>Bacillota</taxon>
        <taxon>Clostridia</taxon>
        <taxon>Lachnospirales</taxon>
        <taxon>Lachnospiraceae</taxon>
        <taxon>Anaerosacchariphilus</taxon>
    </lineage>
</organism>
<dbReference type="Pfam" id="PF12833">
    <property type="entry name" value="HTH_18"/>
    <property type="match status" value="1"/>
</dbReference>
<dbReference type="InterPro" id="IPR018060">
    <property type="entry name" value="HTH_AraC"/>
</dbReference>
<reference evidence="5 6" key="1">
    <citation type="submission" date="2018-07" db="EMBL/GenBank/DDBJ databases">
        <title>Anaerosacharophilus polymeroproducens gen. nov. sp. nov., an anaerobic bacterium isolated from salt field.</title>
        <authorList>
            <person name="Kim W."/>
            <person name="Yang S.-H."/>
            <person name="Oh J."/>
            <person name="Lee J.-H."/>
            <person name="Kwon K.K."/>
        </authorList>
    </citation>
    <scope>NUCLEOTIDE SEQUENCE [LARGE SCALE GENOMIC DNA]</scope>
    <source>
        <strain evidence="5 6">MCWD5</strain>
    </source>
</reference>
<keyword evidence="3" id="KW-0804">Transcription</keyword>
<dbReference type="InterPro" id="IPR011051">
    <property type="entry name" value="RmlC_Cupin_sf"/>
</dbReference>
<dbReference type="SUPFAM" id="SSF46689">
    <property type="entry name" value="Homeodomain-like"/>
    <property type="match status" value="1"/>
</dbReference>
<dbReference type="AlphaFoldDB" id="A0A371AX97"/>
<gene>
    <name evidence="5" type="ORF">DWV06_05530</name>
</gene>
<evidence type="ECO:0000313" key="5">
    <source>
        <dbReference type="EMBL" id="RDU24161.1"/>
    </source>
</evidence>
<dbReference type="InterPro" id="IPR009057">
    <property type="entry name" value="Homeodomain-like_sf"/>
</dbReference>
<keyword evidence="6" id="KW-1185">Reference proteome</keyword>
<evidence type="ECO:0000313" key="6">
    <source>
        <dbReference type="Proteomes" id="UP000255036"/>
    </source>
</evidence>
<sequence>MQSEKNNIKFYQKDSVEIIEGDGNIMFPFYTYNCFLIGTIIRGNARLEMRNKEYLLEQGMVFIVPSNVKIVLKYVSKFSYIGICIKDQLAYRMNDYCINRYVLKNIGGSIEKLCEDYKEHEDQEQFFESILGILKLKIDFRSKVRIPRHNLIVDRAIEYINAHVYEKCSIEKIAKELFVSKYYFCRLFKKEMGITPKQYMMQKKLCIIKRKIWEDESETKIAEDLEFAAQSHMCSLFKKYMGLSIREYKNNLTIK</sequence>
<evidence type="ECO:0000256" key="1">
    <source>
        <dbReference type="ARBA" id="ARBA00023015"/>
    </source>
</evidence>
<protein>
    <submittedName>
        <fullName evidence="5">AraC family transcriptional regulator</fullName>
    </submittedName>
</protein>
<dbReference type="SUPFAM" id="SSF51182">
    <property type="entry name" value="RmlC-like cupins"/>
    <property type="match status" value="1"/>
</dbReference>
<dbReference type="PANTHER" id="PTHR43280">
    <property type="entry name" value="ARAC-FAMILY TRANSCRIPTIONAL REGULATOR"/>
    <property type="match status" value="1"/>
</dbReference>
<dbReference type="RefSeq" id="WP_115481186.1">
    <property type="nucleotide sequence ID" value="NZ_QRCT01000014.1"/>
</dbReference>
<evidence type="ECO:0000256" key="2">
    <source>
        <dbReference type="ARBA" id="ARBA00023125"/>
    </source>
</evidence>
<name>A0A371AX97_9FIRM</name>
<dbReference type="PANTHER" id="PTHR43280:SF28">
    <property type="entry name" value="HTH-TYPE TRANSCRIPTIONAL ACTIVATOR RHAS"/>
    <property type="match status" value="1"/>
</dbReference>
<dbReference type="GO" id="GO:0043565">
    <property type="term" value="F:sequence-specific DNA binding"/>
    <property type="evidence" value="ECO:0007669"/>
    <property type="project" value="InterPro"/>
</dbReference>
<dbReference type="EMBL" id="QRCT01000014">
    <property type="protein sequence ID" value="RDU24161.1"/>
    <property type="molecule type" value="Genomic_DNA"/>
</dbReference>
<evidence type="ECO:0000256" key="3">
    <source>
        <dbReference type="ARBA" id="ARBA00023163"/>
    </source>
</evidence>
<comment type="caution">
    <text evidence="5">The sequence shown here is derived from an EMBL/GenBank/DDBJ whole genome shotgun (WGS) entry which is preliminary data.</text>
</comment>
<feature type="domain" description="HTH araC/xylS-type" evidence="4">
    <location>
        <begin position="154"/>
        <end position="251"/>
    </location>
</feature>
<dbReference type="SMART" id="SM00342">
    <property type="entry name" value="HTH_ARAC"/>
    <property type="match status" value="1"/>
</dbReference>
<dbReference type="Proteomes" id="UP000255036">
    <property type="component" value="Unassembled WGS sequence"/>
</dbReference>
<accession>A0A371AX97</accession>
<dbReference type="Gene3D" id="1.10.10.60">
    <property type="entry name" value="Homeodomain-like"/>
    <property type="match status" value="2"/>
</dbReference>
<proteinExistence type="predicted"/>